<keyword evidence="3" id="KW-1185">Reference proteome</keyword>
<sequence length="326" mass="35367">MYRTASDLNLTSGARYVSAAVCACAALAAGEPKDSRSERLAAELSGLGGTWVAYMLWPFVLDKDQPEELREHSSPATPTIDNTFARLVTGIPGHRAKSFGEQASILLSQATYIADSQNIDMRAKAGTQVVQLEAAHIFKRSVTVLPPPSHDSAGETNPPSSYATFDILKHYCQLDAEAVSQMDGAHNGMLLDHYAHQAFDRFDFCFMAEEKADTYKIKHQHLSGAALQRLSPCDHPRPGQGIPLPSPNLLQLHAALSGVLHMSGAADMLQIFNNPPDSGGPAVCSGQGEDFMHEVIEYDGNHISRLRDVTEVFQGLRLNTSHSQVS</sequence>
<proteinExistence type="predicted"/>
<name>A0A4Y9YVC1_9AGAM</name>
<dbReference type="Pfam" id="PF13391">
    <property type="entry name" value="HNH_2"/>
    <property type="match status" value="1"/>
</dbReference>
<dbReference type="OrthoDB" id="2104739at2759"/>
<feature type="domain" description="HNH nuclease" evidence="1">
    <location>
        <begin position="132"/>
        <end position="206"/>
    </location>
</feature>
<dbReference type="InterPro" id="IPR003615">
    <property type="entry name" value="HNH_nuc"/>
</dbReference>
<protein>
    <recommendedName>
        <fullName evidence="1">HNH nuclease domain-containing protein</fullName>
    </recommendedName>
</protein>
<evidence type="ECO:0000313" key="3">
    <source>
        <dbReference type="Proteomes" id="UP000298327"/>
    </source>
</evidence>
<dbReference type="AlphaFoldDB" id="A0A4Y9YVC1"/>
<gene>
    <name evidence="2" type="ORF">EVG20_g4926</name>
</gene>
<dbReference type="STRING" id="205917.A0A4Y9YVC1"/>
<evidence type="ECO:0000313" key="2">
    <source>
        <dbReference type="EMBL" id="TFY66162.1"/>
    </source>
</evidence>
<accession>A0A4Y9YVC1</accession>
<dbReference type="EMBL" id="SEOQ01000273">
    <property type="protein sequence ID" value="TFY66162.1"/>
    <property type="molecule type" value="Genomic_DNA"/>
</dbReference>
<organism evidence="2 3">
    <name type="scientific">Dentipellis fragilis</name>
    <dbReference type="NCBI Taxonomy" id="205917"/>
    <lineage>
        <taxon>Eukaryota</taxon>
        <taxon>Fungi</taxon>
        <taxon>Dikarya</taxon>
        <taxon>Basidiomycota</taxon>
        <taxon>Agaricomycotina</taxon>
        <taxon>Agaricomycetes</taxon>
        <taxon>Russulales</taxon>
        <taxon>Hericiaceae</taxon>
        <taxon>Dentipellis</taxon>
    </lineage>
</organism>
<evidence type="ECO:0000259" key="1">
    <source>
        <dbReference type="Pfam" id="PF13391"/>
    </source>
</evidence>
<dbReference type="Proteomes" id="UP000298327">
    <property type="component" value="Unassembled WGS sequence"/>
</dbReference>
<comment type="caution">
    <text evidence="2">The sequence shown here is derived from an EMBL/GenBank/DDBJ whole genome shotgun (WGS) entry which is preliminary data.</text>
</comment>
<reference evidence="2 3" key="1">
    <citation type="submission" date="2019-02" db="EMBL/GenBank/DDBJ databases">
        <title>Genome sequencing of the rare red list fungi Dentipellis fragilis.</title>
        <authorList>
            <person name="Buettner E."/>
            <person name="Kellner H."/>
        </authorList>
    </citation>
    <scope>NUCLEOTIDE SEQUENCE [LARGE SCALE GENOMIC DNA]</scope>
    <source>
        <strain evidence="2 3">DSM 105465</strain>
    </source>
</reference>